<proteinExistence type="predicted"/>
<keyword evidence="1" id="KW-0472">Membrane</keyword>
<gene>
    <name evidence="2" type="ORF">GCM10022388_18860</name>
</gene>
<dbReference type="Proteomes" id="UP001500426">
    <property type="component" value="Unassembled WGS sequence"/>
</dbReference>
<sequence>MKTSSEKNINIEIERYQKNNYAISEIILFLKNDGFNEDEIKSNLKLYHKKDNDTSNSFANYILTIISLSLFIIFSVSGAFTQQKLINKLIFFIITIVLFLNIYNYYKNKIISKLITSIVLVVSTLYFLIKIYYEFKNNFELDLRYIVVDLIIVIIQLFLIKNNLKNYMKSKLHHS</sequence>
<keyword evidence="1" id="KW-1133">Transmembrane helix</keyword>
<dbReference type="RefSeq" id="WP_345093957.1">
    <property type="nucleotide sequence ID" value="NZ_BAABCS010000017.1"/>
</dbReference>
<protein>
    <recommendedName>
        <fullName evidence="4">DUF2157 domain-containing protein</fullName>
    </recommendedName>
</protein>
<dbReference type="EMBL" id="BAABCS010000017">
    <property type="protein sequence ID" value="GAA4052763.1"/>
    <property type="molecule type" value="Genomic_DNA"/>
</dbReference>
<evidence type="ECO:0000256" key="1">
    <source>
        <dbReference type="SAM" id="Phobius"/>
    </source>
</evidence>
<evidence type="ECO:0000313" key="3">
    <source>
        <dbReference type="Proteomes" id="UP001500426"/>
    </source>
</evidence>
<reference evidence="3" key="1">
    <citation type="journal article" date="2019" name="Int. J. Syst. Evol. Microbiol.">
        <title>The Global Catalogue of Microorganisms (GCM) 10K type strain sequencing project: providing services to taxonomists for standard genome sequencing and annotation.</title>
        <authorList>
            <consortium name="The Broad Institute Genomics Platform"/>
            <consortium name="The Broad Institute Genome Sequencing Center for Infectious Disease"/>
            <person name="Wu L."/>
            <person name="Ma J."/>
        </authorList>
    </citation>
    <scope>NUCLEOTIDE SEQUENCE [LARGE SCALE GENOMIC DNA]</scope>
    <source>
        <strain evidence="3">JCM 17068</strain>
    </source>
</reference>
<feature type="transmembrane region" description="Helical" evidence="1">
    <location>
        <begin position="114"/>
        <end position="133"/>
    </location>
</feature>
<feature type="transmembrane region" description="Helical" evidence="1">
    <location>
        <begin position="58"/>
        <end position="79"/>
    </location>
</feature>
<evidence type="ECO:0008006" key="4">
    <source>
        <dbReference type="Google" id="ProtNLM"/>
    </source>
</evidence>
<feature type="transmembrane region" description="Helical" evidence="1">
    <location>
        <begin position="85"/>
        <end position="102"/>
    </location>
</feature>
<keyword evidence="1" id="KW-0812">Transmembrane</keyword>
<evidence type="ECO:0000313" key="2">
    <source>
        <dbReference type="EMBL" id="GAA4052763.1"/>
    </source>
</evidence>
<comment type="caution">
    <text evidence="2">The sequence shown here is derived from an EMBL/GenBank/DDBJ whole genome shotgun (WGS) entry which is preliminary data.</text>
</comment>
<keyword evidence="3" id="KW-1185">Reference proteome</keyword>
<organism evidence="2 3">
    <name type="scientific">Flavobacterium chungnamense</name>
    <dbReference type="NCBI Taxonomy" id="706182"/>
    <lineage>
        <taxon>Bacteria</taxon>
        <taxon>Pseudomonadati</taxon>
        <taxon>Bacteroidota</taxon>
        <taxon>Flavobacteriia</taxon>
        <taxon>Flavobacteriales</taxon>
        <taxon>Flavobacteriaceae</taxon>
        <taxon>Flavobacterium</taxon>
    </lineage>
</organism>
<name>A0ABP7UTV7_9FLAO</name>
<feature type="transmembrane region" description="Helical" evidence="1">
    <location>
        <begin position="145"/>
        <end position="164"/>
    </location>
</feature>
<accession>A0ABP7UTV7</accession>